<protein>
    <submittedName>
        <fullName evidence="1">Uncharacterized protein</fullName>
    </submittedName>
</protein>
<proteinExistence type="predicted"/>
<sequence length="131" mass="13560">MAQISCNVQLNLSHEPTDKLLLFIGTGHGLTLAESGGGKLLADQVIGAQADASPAAVIVLSGSHRPPNGCAVLALGVSVQDEVGNVSELFETFVEVVDHPRGVDTNPVEATANTNEAIFNWTESPDLEGVS</sequence>
<evidence type="ECO:0000313" key="2">
    <source>
        <dbReference type="Proteomes" id="UP000541810"/>
    </source>
</evidence>
<organism evidence="1 2">
    <name type="scientific">Algisphaera agarilytica</name>
    <dbReference type="NCBI Taxonomy" id="1385975"/>
    <lineage>
        <taxon>Bacteria</taxon>
        <taxon>Pseudomonadati</taxon>
        <taxon>Planctomycetota</taxon>
        <taxon>Phycisphaerae</taxon>
        <taxon>Phycisphaerales</taxon>
        <taxon>Phycisphaeraceae</taxon>
        <taxon>Algisphaera</taxon>
    </lineage>
</organism>
<dbReference type="AlphaFoldDB" id="A0A7X0LK34"/>
<name>A0A7X0LK34_9BACT</name>
<dbReference type="RefSeq" id="WP_184676812.1">
    <property type="nucleotide sequence ID" value="NZ_JACHGY010000001.1"/>
</dbReference>
<dbReference type="Proteomes" id="UP000541810">
    <property type="component" value="Unassembled WGS sequence"/>
</dbReference>
<reference evidence="1 2" key="1">
    <citation type="submission" date="2020-08" db="EMBL/GenBank/DDBJ databases">
        <title>Genomic Encyclopedia of Type Strains, Phase IV (KMG-IV): sequencing the most valuable type-strain genomes for metagenomic binning, comparative biology and taxonomic classification.</title>
        <authorList>
            <person name="Goeker M."/>
        </authorList>
    </citation>
    <scope>NUCLEOTIDE SEQUENCE [LARGE SCALE GENOMIC DNA]</scope>
    <source>
        <strain evidence="1 2">DSM 103725</strain>
    </source>
</reference>
<comment type="caution">
    <text evidence="1">The sequence shown here is derived from an EMBL/GenBank/DDBJ whole genome shotgun (WGS) entry which is preliminary data.</text>
</comment>
<evidence type="ECO:0000313" key="1">
    <source>
        <dbReference type="EMBL" id="MBB6429226.1"/>
    </source>
</evidence>
<dbReference type="EMBL" id="JACHGY010000001">
    <property type="protein sequence ID" value="MBB6429226.1"/>
    <property type="molecule type" value="Genomic_DNA"/>
</dbReference>
<keyword evidence="2" id="KW-1185">Reference proteome</keyword>
<accession>A0A7X0LK34</accession>
<gene>
    <name evidence="1" type="ORF">HNQ40_001032</name>
</gene>